<evidence type="ECO:0000256" key="2">
    <source>
        <dbReference type="ARBA" id="ARBA00022723"/>
    </source>
</evidence>
<dbReference type="InterPro" id="IPR023170">
    <property type="entry name" value="HhH_base_excis_C"/>
</dbReference>
<dbReference type="SUPFAM" id="SSF48150">
    <property type="entry name" value="DNA-glycosylase"/>
    <property type="match status" value="1"/>
</dbReference>
<organism evidence="6 7">
    <name type="scientific">Hymenobacter psychrotolerans DSM 18569</name>
    <dbReference type="NCBI Taxonomy" id="1121959"/>
    <lineage>
        <taxon>Bacteria</taxon>
        <taxon>Pseudomonadati</taxon>
        <taxon>Bacteroidota</taxon>
        <taxon>Cytophagia</taxon>
        <taxon>Cytophagales</taxon>
        <taxon>Hymenobacteraceae</taxon>
        <taxon>Hymenobacter</taxon>
    </lineage>
</organism>
<keyword evidence="6" id="KW-0378">Hydrolase</keyword>
<dbReference type="EMBL" id="FRAS01000049">
    <property type="protein sequence ID" value="SHM27606.1"/>
    <property type="molecule type" value="Genomic_DNA"/>
</dbReference>
<keyword evidence="7" id="KW-1185">Reference proteome</keyword>
<dbReference type="CDD" id="cd00056">
    <property type="entry name" value="ENDO3c"/>
    <property type="match status" value="1"/>
</dbReference>
<keyword evidence="6" id="KW-0540">Nuclease</keyword>
<gene>
    <name evidence="6" type="ORF">SAMN02746009_04227</name>
</gene>
<dbReference type="Proteomes" id="UP000183947">
    <property type="component" value="Unassembled WGS sequence"/>
</dbReference>
<dbReference type="SMART" id="SM00478">
    <property type="entry name" value="ENDO3c"/>
    <property type="match status" value="1"/>
</dbReference>
<sequence>MWLSADRNKPLLAAFGQERGATTDFWPVRRSATNPRFRRFVSSDVKPSLFPAPAPADFEGRQQKTLLVHARLCAEYGAPFPFFSTKDPLSELISALLSHRTRNHDSHRAYQQLRARFPTWEEVRDAPTTEVQEAIAACTWPEQKAPRLQAVLHEVTTRCNGPCNLQFLAELPIPAARAWLETIPGVGPKTSAAVLLFSTLRIPAMPVDSHHHRVAQRLGLIGPKVGEGPAHKLLADLLPPDWDAQQVYDHHEALMFHGQKCCYFHTPACGRCVILDQCPFGQARVGVMR</sequence>
<dbReference type="AlphaFoldDB" id="A0A1M7HGH8"/>
<protein>
    <submittedName>
        <fullName evidence="6">Endonuclease-3</fullName>
    </submittedName>
</protein>
<dbReference type="Pfam" id="PF00730">
    <property type="entry name" value="HhH-GPD"/>
    <property type="match status" value="1"/>
</dbReference>
<proteinExistence type="predicted"/>
<evidence type="ECO:0000256" key="4">
    <source>
        <dbReference type="ARBA" id="ARBA00023014"/>
    </source>
</evidence>
<name>A0A1M7HGH8_9BACT</name>
<dbReference type="STRING" id="1121959.SAMN02746009_04227"/>
<keyword evidence="1" id="KW-0004">4Fe-4S</keyword>
<dbReference type="GO" id="GO:0004519">
    <property type="term" value="F:endonuclease activity"/>
    <property type="evidence" value="ECO:0007669"/>
    <property type="project" value="UniProtKB-KW"/>
</dbReference>
<reference evidence="7" key="1">
    <citation type="submission" date="2016-11" db="EMBL/GenBank/DDBJ databases">
        <authorList>
            <person name="Varghese N."/>
            <person name="Submissions S."/>
        </authorList>
    </citation>
    <scope>NUCLEOTIDE SEQUENCE [LARGE SCALE GENOMIC DNA]</scope>
    <source>
        <strain evidence="7">DSM 18569</strain>
    </source>
</reference>
<evidence type="ECO:0000313" key="6">
    <source>
        <dbReference type="EMBL" id="SHM27606.1"/>
    </source>
</evidence>
<dbReference type="InterPro" id="IPR011257">
    <property type="entry name" value="DNA_glycosylase"/>
</dbReference>
<dbReference type="PANTHER" id="PTHR10359">
    <property type="entry name" value="A/G-SPECIFIC ADENINE GLYCOSYLASE/ENDONUCLEASE III"/>
    <property type="match status" value="1"/>
</dbReference>
<dbReference type="InterPro" id="IPR003265">
    <property type="entry name" value="HhH-GPD_domain"/>
</dbReference>
<dbReference type="Gene3D" id="1.10.340.30">
    <property type="entry name" value="Hypothetical protein, domain 2"/>
    <property type="match status" value="1"/>
</dbReference>
<accession>A0A1M7HGH8</accession>
<dbReference type="GO" id="GO:0006284">
    <property type="term" value="P:base-excision repair"/>
    <property type="evidence" value="ECO:0007669"/>
    <property type="project" value="InterPro"/>
</dbReference>
<evidence type="ECO:0000256" key="1">
    <source>
        <dbReference type="ARBA" id="ARBA00022485"/>
    </source>
</evidence>
<dbReference type="RefSeq" id="WP_244536000.1">
    <property type="nucleotide sequence ID" value="NZ_FRAS01000049.1"/>
</dbReference>
<dbReference type="GO" id="GO:0046872">
    <property type="term" value="F:metal ion binding"/>
    <property type="evidence" value="ECO:0007669"/>
    <property type="project" value="UniProtKB-KW"/>
</dbReference>
<feature type="domain" description="HhH-GPD" evidence="5">
    <location>
        <begin position="97"/>
        <end position="260"/>
    </location>
</feature>
<evidence type="ECO:0000259" key="5">
    <source>
        <dbReference type="SMART" id="SM00478"/>
    </source>
</evidence>
<keyword evidence="2" id="KW-0479">Metal-binding</keyword>
<keyword evidence="6" id="KW-0255">Endonuclease</keyword>
<keyword evidence="3" id="KW-0408">Iron</keyword>
<evidence type="ECO:0000313" key="7">
    <source>
        <dbReference type="Proteomes" id="UP000183947"/>
    </source>
</evidence>
<dbReference type="GO" id="GO:0051539">
    <property type="term" value="F:4 iron, 4 sulfur cluster binding"/>
    <property type="evidence" value="ECO:0007669"/>
    <property type="project" value="UniProtKB-KW"/>
</dbReference>
<evidence type="ECO:0000256" key="3">
    <source>
        <dbReference type="ARBA" id="ARBA00023004"/>
    </source>
</evidence>
<dbReference type="Gene3D" id="1.10.1670.10">
    <property type="entry name" value="Helix-hairpin-Helix base-excision DNA repair enzymes (C-terminal)"/>
    <property type="match status" value="1"/>
</dbReference>
<keyword evidence="4" id="KW-0411">Iron-sulfur</keyword>